<sequence length="189" mass="20550">MLSAATAHALSEALIDTERTAEQAGWDNPPQLLGMFTEADTPVEIAAVPVRPKTWHASNPLHPGAYIPATAILEVLTAYFTSPLTPAWLSAWLHQDDRAPVGSAFLCENPGDSRTPGHPYSDLRAMPDAADNAIRSLSAADIDGRYYYVLRRRGSDMASANTDHDSTPLIRQTTAGACLYRLRHLTRLA</sequence>
<accession>A0A3A9ZS92</accession>
<reference evidence="1 2" key="1">
    <citation type="journal article" date="2004" name="Syst. Appl. Microbiol.">
        <title>Cryptoendolithic actinomycetes from antarctic sandstone rock samples: Micromonospora endolithica sp. nov. and two isolates related to Micromonospora coerulea Jensen 1932.</title>
        <authorList>
            <person name="Hirsch P."/>
            <person name="Mevs U."/>
            <person name="Kroppenstedt R.M."/>
            <person name="Schumann P."/>
            <person name="Stackebrandt E."/>
        </authorList>
    </citation>
    <scope>NUCLEOTIDE SEQUENCE [LARGE SCALE GENOMIC DNA]</scope>
    <source>
        <strain evidence="1 2">JCM 12677</strain>
    </source>
</reference>
<keyword evidence="2" id="KW-1185">Reference proteome</keyword>
<dbReference type="AlphaFoldDB" id="A0A3A9ZS92"/>
<dbReference type="RefSeq" id="WP_120723917.1">
    <property type="nucleotide sequence ID" value="NZ_RBAK01000001.1"/>
</dbReference>
<organism evidence="1 2">
    <name type="scientific">Micromonospora endolithica</name>
    <dbReference type="NCBI Taxonomy" id="230091"/>
    <lineage>
        <taxon>Bacteria</taxon>
        <taxon>Bacillati</taxon>
        <taxon>Actinomycetota</taxon>
        <taxon>Actinomycetes</taxon>
        <taxon>Micromonosporales</taxon>
        <taxon>Micromonosporaceae</taxon>
        <taxon>Micromonospora</taxon>
    </lineage>
</organism>
<comment type="caution">
    <text evidence="1">The sequence shown here is derived from an EMBL/GenBank/DDBJ whole genome shotgun (WGS) entry which is preliminary data.</text>
</comment>
<gene>
    <name evidence="1" type="ORF">D7223_01330</name>
</gene>
<dbReference type="Proteomes" id="UP000281726">
    <property type="component" value="Unassembled WGS sequence"/>
</dbReference>
<dbReference type="EMBL" id="RBAK01000001">
    <property type="protein sequence ID" value="RKN50466.1"/>
    <property type="molecule type" value="Genomic_DNA"/>
</dbReference>
<name>A0A3A9ZS92_9ACTN</name>
<protein>
    <submittedName>
        <fullName evidence="1">Uncharacterized protein</fullName>
    </submittedName>
</protein>
<evidence type="ECO:0000313" key="1">
    <source>
        <dbReference type="EMBL" id="RKN50466.1"/>
    </source>
</evidence>
<evidence type="ECO:0000313" key="2">
    <source>
        <dbReference type="Proteomes" id="UP000281726"/>
    </source>
</evidence>
<proteinExistence type="predicted"/>